<dbReference type="PANTHER" id="PTHR24171:SF8">
    <property type="entry name" value="BRCA1-ASSOCIATED RING DOMAIN PROTEIN 1"/>
    <property type="match status" value="1"/>
</dbReference>
<dbReference type="Gene3D" id="1.25.40.20">
    <property type="entry name" value="Ankyrin repeat-containing domain"/>
    <property type="match status" value="1"/>
</dbReference>
<evidence type="ECO:0000313" key="5">
    <source>
        <dbReference type="EMBL" id="MCR2834675.1"/>
    </source>
</evidence>
<evidence type="ECO:0000313" key="6">
    <source>
        <dbReference type="Proteomes" id="UP001206067"/>
    </source>
</evidence>
<gene>
    <name evidence="5" type="ORF">NSO95_12020</name>
</gene>
<evidence type="ECO:0000256" key="1">
    <source>
        <dbReference type="ARBA" id="ARBA00022737"/>
    </source>
</evidence>
<proteinExistence type="predicted"/>
<dbReference type="Proteomes" id="UP001206067">
    <property type="component" value="Unassembled WGS sequence"/>
</dbReference>
<name>A0ABT1XVJ4_9SPHN</name>
<dbReference type="PANTHER" id="PTHR24171">
    <property type="entry name" value="ANKYRIN REPEAT DOMAIN-CONTAINING PROTEIN 39-RELATED"/>
    <property type="match status" value="1"/>
</dbReference>
<reference evidence="5 6" key="1">
    <citation type="submission" date="2022-08" db="EMBL/GenBank/DDBJ databases">
        <title>Polyphasic taxonomy analysis of Qipengyuania sp.RS5-5.</title>
        <authorList>
            <person name="Xamxidin M."/>
            <person name="Wu M."/>
        </authorList>
    </citation>
    <scope>NUCLEOTIDE SEQUENCE [LARGE SCALE GENOMIC DNA]</scope>
    <source>
        <strain evidence="5 6">RS5-5</strain>
    </source>
</reference>
<keyword evidence="4" id="KW-0732">Signal</keyword>
<evidence type="ECO:0000256" key="2">
    <source>
        <dbReference type="ARBA" id="ARBA00023043"/>
    </source>
</evidence>
<sequence>MARALFRKALIGIALAAAAAPVAAQFKSEGFEFLEAVRDEDGQKVTDALNEPGSTIINTRDRTTGETALHIATTARNATWIRFFLQRGANPNIADSKGVTPLMIAASVGDVDAVTALIKGGARIDVTNVTGETPLITAVHRRDLPIMKLLLEKGANPDKNDNSGRSARDYVALMNSNGALLEVLAEHDTAEAAAGAAAQTYGPEIR</sequence>
<comment type="caution">
    <text evidence="5">The sequence shown here is derived from an EMBL/GenBank/DDBJ whole genome shotgun (WGS) entry which is preliminary data.</text>
</comment>
<dbReference type="PRINTS" id="PR01415">
    <property type="entry name" value="ANKYRIN"/>
</dbReference>
<feature type="repeat" description="ANK" evidence="3">
    <location>
        <begin position="97"/>
        <end position="129"/>
    </location>
</feature>
<evidence type="ECO:0000256" key="3">
    <source>
        <dbReference type="PROSITE-ProRule" id="PRU00023"/>
    </source>
</evidence>
<accession>A0ABT1XVJ4</accession>
<dbReference type="PROSITE" id="PS50297">
    <property type="entry name" value="ANK_REP_REGION"/>
    <property type="match status" value="3"/>
</dbReference>
<dbReference type="PROSITE" id="PS50088">
    <property type="entry name" value="ANK_REPEAT"/>
    <property type="match status" value="3"/>
</dbReference>
<feature type="signal peptide" evidence="4">
    <location>
        <begin position="1"/>
        <end position="19"/>
    </location>
</feature>
<keyword evidence="1" id="KW-0677">Repeat</keyword>
<feature type="chain" id="PRO_5045366923" evidence="4">
    <location>
        <begin position="20"/>
        <end position="206"/>
    </location>
</feature>
<dbReference type="RefSeq" id="WP_257596517.1">
    <property type="nucleotide sequence ID" value="NZ_JANKHH010000007.1"/>
</dbReference>
<organism evidence="5 6">
    <name type="scientific">Parerythrobacter lacustris</name>
    <dbReference type="NCBI Taxonomy" id="2969984"/>
    <lineage>
        <taxon>Bacteria</taxon>
        <taxon>Pseudomonadati</taxon>
        <taxon>Pseudomonadota</taxon>
        <taxon>Alphaproteobacteria</taxon>
        <taxon>Sphingomonadales</taxon>
        <taxon>Erythrobacteraceae</taxon>
        <taxon>Parerythrobacter</taxon>
    </lineage>
</organism>
<feature type="repeat" description="ANK" evidence="3">
    <location>
        <begin position="130"/>
        <end position="162"/>
    </location>
</feature>
<dbReference type="SMART" id="SM00248">
    <property type="entry name" value="ANK"/>
    <property type="match status" value="3"/>
</dbReference>
<feature type="repeat" description="ANK" evidence="3">
    <location>
        <begin position="64"/>
        <end position="96"/>
    </location>
</feature>
<dbReference type="Pfam" id="PF00023">
    <property type="entry name" value="Ank"/>
    <property type="match status" value="1"/>
</dbReference>
<keyword evidence="2 3" id="KW-0040">ANK repeat</keyword>
<dbReference type="InterPro" id="IPR036770">
    <property type="entry name" value="Ankyrin_rpt-contain_sf"/>
</dbReference>
<evidence type="ECO:0000256" key="4">
    <source>
        <dbReference type="SAM" id="SignalP"/>
    </source>
</evidence>
<dbReference type="InterPro" id="IPR002110">
    <property type="entry name" value="Ankyrin_rpt"/>
</dbReference>
<dbReference type="Pfam" id="PF12796">
    <property type="entry name" value="Ank_2"/>
    <property type="match status" value="1"/>
</dbReference>
<keyword evidence="6" id="KW-1185">Reference proteome</keyword>
<dbReference type="SUPFAM" id="SSF48403">
    <property type="entry name" value="Ankyrin repeat"/>
    <property type="match status" value="1"/>
</dbReference>
<dbReference type="EMBL" id="JANKHH010000007">
    <property type="protein sequence ID" value="MCR2834675.1"/>
    <property type="molecule type" value="Genomic_DNA"/>
</dbReference>
<protein>
    <submittedName>
        <fullName evidence="5">Ankyrin repeat domain-containing protein</fullName>
    </submittedName>
</protein>